<protein>
    <submittedName>
        <fullName evidence="3">Retinol binding protein 4, plasma</fullName>
    </submittedName>
</protein>
<dbReference type="GO" id="GO:0034632">
    <property type="term" value="F:retinol transmembrane transporter activity"/>
    <property type="evidence" value="ECO:0007669"/>
    <property type="project" value="InterPro"/>
</dbReference>
<dbReference type="InterPro" id="IPR022272">
    <property type="entry name" value="Lipocalin_CS"/>
</dbReference>
<comment type="similarity">
    <text evidence="1">Belongs to the calycin superfamily. Lipocalin family.</text>
</comment>
<dbReference type="PROSITE" id="PS00213">
    <property type="entry name" value="LIPOCALIN"/>
    <property type="match status" value="1"/>
</dbReference>
<dbReference type="GeneTree" id="ENSGT00510000047107"/>
<dbReference type="Proteomes" id="UP000694388">
    <property type="component" value="Unplaced"/>
</dbReference>
<evidence type="ECO:0000313" key="3">
    <source>
        <dbReference type="Ensembl" id="ENSEBUP00000008352.1"/>
    </source>
</evidence>
<name>A0A8C4Q116_EPTBU</name>
<dbReference type="SUPFAM" id="SSF50814">
    <property type="entry name" value="Lipocalins"/>
    <property type="match status" value="1"/>
</dbReference>
<dbReference type="PROSITE" id="PS51257">
    <property type="entry name" value="PROKAR_LIPOPROTEIN"/>
    <property type="match status" value="1"/>
</dbReference>
<evidence type="ECO:0000259" key="2">
    <source>
        <dbReference type="Pfam" id="PF00061"/>
    </source>
</evidence>
<dbReference type="Gene3D" id="2.40.128.20">
    <property type="match status" value="1"/>
</dbReference>
<dbReference type="Ensembl" id="ENSEBUT00000008853.1">
    <property type="protein sequence ID" value="ENSEBUP00000008352.1"/>
    <property type="gene ID" value="ENSEBUG00000005411.1"/>
</dbReference>
<dbReference type="InterPro" id="IPR000566">
    <property type="entry name" value="Lipocln_cytosolic_FA-bd_dom"/>
</dbReference>
<organism evidence="3 4">
    <name type="scientific">Eptatretus burgeri</name>
    <name type="common">Inshore hagfish</name>
    <dbReference type="NCBI Taxonomy" id="7764"/>
    <lineage>
        <taxon>Eukaryota</taxon>
        <taxon>Metazoa</taxon>
        <taxon>Chordata</taxon>
        <taxon>Craniata</taxon>
        <taxon>Vertebrata</taxon>
        <taxon>Cyclostomata</taxon>
        <taxon>Myxini</taxon>
        <taxon>Myxiniformes</taxon>
        <taxon>Myxinidae</taxon>
        <taxon>Eptatretinae</taxon>
        <taxon>Eptatretus</taxon>
    </lineage>
</organism>
<dbReference type="GO" id="GO:0005501">
    <property type="term" value="F:retinoid binding"/>
    <property type="evidence" value="ECO:0007669"/>
    <property type="project" value="InterPro"/>
</dbReference>
<reference evidence="3" key="2">
    <citation type="submission" date="2025-09" db="UniProtKB">
        <authorList>
            <consortium name="Ensembl"/>
        </authorList>
    </citation>
    <scope>IDENTIFICATION</scope>
</reference>
<dbReference type="InterPro" id="IPR002449">
    <property type="entry name" value="Retinol-bd/Purpurin"/>
</dbReference>
<evidence type="ECO:0000313" key="4">
    <source>
        <dbReference type="Proteomes" id="UP000694388"/>
    </source>
</evidence>
<feature type="domain" description="Lipocalin/cytosolic fatty-acid binding" evidence="2">
    <location>
        <begin position="50"/>
        <end position="175"/>
    </location>
</feature>
<keyword evidence="4" id="KW-1185">Reference proteome</keyword>
<accession>A0A8C4Q116</accession>
<dbReference type="GO" id="GO:0005615">
    <property type="term" value="C:extracellular space"/>
    <property type="evidence" value="ECO:0007669"/>
    <property type="project" value="UniProtKB-ARBA"/>
</dbReference>
<dbReference type="OMA" id="KYWGMAS"/>
<reference evidence="3" key="1">
    <citation type="submission" date="2025-08" db="UniProtKB">
        <authorList>
            <consortium name="Ensembl"/>
        </authorList>
    </citation>
    <scope>IDENTIFICATION</scope>
</reference>
<dbReference type="AlphaFoldDB" id="A0A8C4Q116"/>
<dbReference type="PANTHER" id="PTHR11873:SF0">
    <property type="entry name" value="LIPOCALIN-RELATED PROTEIN"/>
    <property type="match status" value="1"/>
</dbReference>
<sequence>MMSFAKKMAGPEWRVAVYILLMGATLGACTNICIIDNTTVKADFDKAKFSGVWFAISKKDPEGVFLQDNIKAIFTVDNGSMAATAYGRVNIFGTWVTCAEMHGKFINTNHPSIFQMKYRGIFEYLARGEDDFWVIDTDYNSFAVTYSCRERNEDGSCSDSYSLIFSRSLEELPRATKRRINSAQRRLCLAKQYRRLLNDGKCPVKDEVHSLRTTNVDN</sequence>
<dbReference type="Pfam" id="PF00061">
    <property type="entry name" value="Lipocalin"/>
    <property type="match status" value="1"/>
</dbReference>
<evidence type="ECO:0000256" key="1">
    <source>
        <dbReference type="RuleBase" id="RU003695"/>
    </source>
</evidence>
<dbReference type="PRINTS" id="PR01174">
    <property type="entry name" value="RETINOLBNDNG"/>
</dbReference>
<dbReference type="InterPro" id="IPR012674">
    <property type="entry name" value="Calycin"/>
</dbReference>
<dbReference type="PANTHER" id="PTHR11873">
    <property type="entry name" value="RETINOL-BINDING PROTEIN 4"/>
    <property type="match status" value="1"/>
</dbReference>
<proteinExistence type="inferred from homology"/>